<evidence type="ECO:0000313" key="8">
    <source>
        <dbReference type="EMBL" id="ABU59058.1"/>
    </source>
</evidence>
<dbReference type="GO" id="GO:0047536">
    <property type="term" value="F:2-aminoadipate transaminase activity"/>
    <property type="evidence" value="ECO:0007669"/>
    <property type="project" value="TreeGrafter"/>
</dbReference>
<dbReference type="RefSeq" id="WP_012121482.1">
    <property type="nucleotide sequence ID" value="NC_009767.1"/>
</dbReference>
<evidence type="ECO:0000256" key="6">
    <source>
        <dbReference type="ARBA" id="ARBA00022898"/>
    </source>
</evidence>
<keyword evidence="5" id="KW-0808">Transferase</keyword>
<dbReference type="AlphaFoldDB" id="A7NNC5"/>
<protein>
    <submittedName>
        <fullName evidence="8">Putative transcriptional regulator, GntR family</fullName>
    </submittedName>
</protein>
<evidence type="ECO:0000256" key="2">
    <source>
        <dbReference type="ARBA" id="ARBA00007441"/>
    </source>
</evidence>
<evidence type="ECO:0000313" key="9">
    <source>
        <dbReference type="Proteomes" id="UP000000263"/>
    </source>
</evidence>
<dbReference type="SUPFAM" id="SSF53383">
    <property type="entry name" value="PLP-dependent transferases"/>
    <property type="match status" value="1"/>
</dbReference>
<dbReference type="InterPro" id="IPR004839">
    <property type="entry name" value="Aminotransferase_I/II_large"/>
</dbReference>
<sequence>MLPVVQIVHRPGILDLGWGHPDPAVLPVASIQRAATTVLARYGADALAYGAERGPGPLIAWICSRLKRTDARAPDPVEVVITAGASQTLDLLCTLCTHPGDVVLVESPTYHLAVRILRDHPLNLVAVPSDADGIDVDALKSLLERMARRGRTARLLYFVPTHHNPTGVCMSLERRRALAAVAAAYGVLLVEDDVYRELSYDAPAPPSVWSLAPPGIVARIGSFSKSLAPGLRLGYLTADASLTRRLIGSGLLDSGGGLNPFVALTVAEVCTSGDFDATIARLCATYRERRDALAGGLRDYLPPGCHCTVPGGGFFQWVALPEGIDAGELLPFAESMGVSYLPGSRFYLDAPRRNTLRLAFSLYQPPQLIEAARRLGEAIATVV</sequence>
<comment type="similarity">
    <text evidence="2">Belongs to the class-I pyridoxal-phosphate-dependent aminotransferase family.</text>
</comment>
<evidence type="ECO:0000256" key="1">
    <source>
        <dbReference type="ARBA" id="ARBA00001933"/>
    </source>
</evidence>
<dbReference type="GO" id="GO:0030170">
    <property type="term" value="F:pyridoxal phosphate binding"/>
    <property type="evidence" value="ECO:0007669"/>
    <property type="project" value="InterPro"/>
</dbReference>
<reference evidence="8 9" key="1">
    <citation type="submission" date="2007-08" db="EMBL/GenBank/DDBJ databases">
        <title>Complete sequence of Roseiflexus castenholzii DSM 13941.</title>
        <authorList>
            <consortium name="US DOE Joint Genome Institute"/>
            <person name="Copeland A."/>
            <person name="Lucas S."/>
            <person name="Lapidus A."/>
            <person name="Barry K."/>
            <person name="Glavina del Rio T."/>
            <person name="Dalin E."/>
            <person name="Tice H."/>
            <person name="Pitluck S."/>
            <person name="Thompson L.S."/>
            <person name="Brettin T."/>
            <person name="Bruce D."/>
            <person name="Detter J.C."/>
            <person name="Han C."/>
            <person name="Tapia R."/>
            <person name="Schmutz J."/>
            <person name="Larimer F."/>
            <person name="Land M."/>
            <person name="Hauser L."/>
            <person name="Kyrpides N."/>
            <person name="Mikhailova N."/>
            <person name="Bryant D.A."/>
            <person name="Hanada S."/>
            <person name="Tsukatani Y."/>
            <person name="Richardson P."/>
        </authorList>
    </citation>
    <scope>NUCLEOTIDE SEQUENCE [LARGE SCALE GENOMIC DNA]</scope>
    <source>
        <strain evidence="9">DSM 13941 / HLO8</strain>
    </source>
</reference>
<keyword evidence="9" id="KW-1185">Reference proteome</keyword>
<feature type="domain" description="Aminotransferase class I/classII large" evidence="7">
    <location>
        <begin position="42"/>
        <end position="375"/>
    </location>
</feature>
<evidence type="ECO:0000256" key="5">
    <source>
        <dbReference type="ARBA" id="ARBA00022679"/>
    </source>
</evidence>
<dbReference type="KEGG" id="rca:Rcas_3001"/>
<evidence type="ECO:0000256" key="4">
    <source>
        <dbReference type="ARBA" id="ARBA00022576"/>
    </source>
</evidence>
<dbReference type="Gene3D" id="3.40.640.10">
    <property type="entry name" value="Type I PLP-dependent aspartate aminotransferase-like (Major domain)"/>
    <property type="match status" value="1"/>
</dbReference>
<dbReference type="HOGENOM" id="CLU_017584_0_6_0"/>
<dbReference type="InterPro" id="IPR015421">
    <property type="entry name" value="PyrdxlP-dep_Trfase_major"/>
</dbReference>
<dbReference type="CDD" id="cd00609">
    <property type="entry name" value="AAT_like"/>
    <property type="match status" value="1"/>
</dbReference>
<evidence type="ECO:0000259" key="7">
    <source>
        <dbReference type="Pfam" id="PF00155"/>
    </source>
</evidence>
<keyword evidence="4" id="KW-0032">Aminotransferase</keyword>
<dbReference type="Pfam" id="PF00155">
    <property type="entry name" value="Aminotran_1_2"/>
    <property type="match status" value="1"/>
</dbReference>
<dbReference type="InterPro" id="IPR015422">
    <property type="entry name" value="PyrdxlP-dep_Trfase_small"/>
</dbReference>
<comment type="subunit">
    <text evidence="3">Homodimer.</text>
</comment>
<keyword evidence="6" id="KW-0663">Pyridoxal phosphate</keyword>
<name>A7NNC5_ROSCS</name>
<evidence type="ECO:0000256" key="3">
    <source>
        <dbReference type="ARBA" id="ARBA00011738"/>
    </source>
</evidence>
<dbReference type="eggNOG" id="COG1167">
    <property type="taxonomic scope" value="Bacteria"/>
</dbReference>
<dbReference type="EMBL" id="CP000804">
    <property type="protein sequence ID" value="ABU59058.1"/>
    <property type="molecule type" value="Genomic_DNA"/>
</dbReference>
<dbReference type="PANTHER" id="PTHR42858:SF1">
    <property type="entry name" value="LD15494P"/>
    <property type="match status" value="1"/>
</dbReference>
<proteinExistence type="inferred from homology"/>
<dbReference type="InterPro" id="IPR015424">
    <property type="entry name" value="PyrdxlP-dep_Trfase"/>
</dbReference>
<dbReference type="FunFam" id="3.40.640.10:FF:000053">
    <property type="entry name" value="Aminotransferase, class I"/>
    <property type="match status" value="1"/>
</dbReference>
<comment type="cofactor">
    <cofactor evidence="1">
        <name>pyridoxal 5'-phosphate</name>
        <dbReference type="ChEBI" id="CHEBI:597326"/>
    </cofactor>
</comment>
<dbReference type="OrthoDB" id="9802328at2"/>
<organism evidence="8 9">
    <name type="scientific">Roseiflexus castenholzii (strain DSM 13941 / HLO8)</name>
    <dbReference type="NCBI Taxonomy" id="383372"/>
    <lineage>
        <taxon>Bacteria</taxon>
        <taxon>Bacillati</taxon>
        <taxon>Chloroflexota</taxon>
        <taxon>Chloroflexia</taxon>
        <taxon>Chloroflexales</taxon>
        <taxon>Roseiflexineae</taxon>
        <taxon>Roseiflexaceae</taxon>
        <taxon>Roseiflexus</taxon>
    </lineage>
</organism>
<dbReference type="STRING" id="383372.Rcas_3001"/>
<dbReference type="PANTHER" id="PTHR42858">
    <property type="entry name" value="AMINOTRANSFERASE"/>
    <property type="match status" value="1"/>
</dbReference>
<gene>
    <name evidence="8" type="ordered locus">Rcas_3001</name>
</gene>
<dbReference type="Proteomes" id="UP000000263">
    <property type="component" value="Chromosome"/>
</dbReference>
<dbReference type="Gene3D" id="3.90.1150.10">
    <property type="entry name" value="Aspartate Aminotransferase, domain 1"/>
    <property type="match status" value="1"/>
</dbReference>
<accession>A7NNC5</accession>